<dbReference type="InterPro" id="IPR011029">
    <property type="entry name" value="DEATH-like_dom_sf"/>
</dbReference>
<comment type="caution">
    <text evidence="2">The sequence shown here is derived from an EMBL/GenBank/DDBJ whole genome shotgun (WGS) entry which is preliminary data.</text>
</comment>
<keyword evidence="3" id="KW-1185">Reference proteome</keyword>
<dbReference type="OrthoDB" id="6076830at2759"/>
<dbReference type="AlphaFoldDB" id="A0A8S3U5P4"/>
<dbReference type="InterPro" id="IPR000488">
    <property type="entry name" value="Death_dom"/>
</dbReference>
<dbReference type="Proteomes" id="UP000683360">
    <property type="component" value="Unassembled WGS sequence"/>
</dbReference>
<dbReference type="CDD" id="cd01670">
    <property type="entry name" value="Death"/>
    <property type="match status" value="1"/>
</dbReference>
<evidence type="ECO:0000259" key="1">
    <source>
        <dbReference type="PROSITE" id="PS50017"/>
    </source>
</evidence>
<dbReference type="PROSITE" id="PS50017">
    <property type="entry name" value="DEATH_DOMAIN"/>
    <property type="match status" value="1"/>
</dbReference>
<organism evidence="2 3">
    <name type="scientific">Mytilus edulis</name>
    <name type="common">Blue mussel</name>
    <dbReference type="NCBI Taxonomy" id="6550"/>
    <lineage>
        <taxon>Eukaryota</taxon>
        <taxon>Metazoa</taxon>
        <taxon>Spiralia</taxon>
        <taxon>Lophotrochozoa</taxon>
        <taxon>Mollusca</taxon>
        <taxon>Bivalvia</taxon>
        <taxon>Autobranchia</taxon>
        <taxon>Pteriomorphia</taxon>
        <taxon>Mytilida</taxon>
        <taxon>Mytiloidea</taxon>
        <taxon>Mytilidae</taxon>
        <taxon>Mytilinae</taxon>
        <taxon>Mytilus</taxon>
    </lineage>
</organism>
<dbReference type="GO" id="GO:0007165">
    <property type="term" value="P:signal transduction"/>
    <property type="evidence" value="ECO:0007669"/>
    <property type="project" value="InterPro"/>
</dbReference>
<accession>A0A8S3U5P4</accession>
<evidence type="ECO:0000313" key="3">
    <source>
        <dbReference type="Proteomes" id="UP000683360"/>
    </source>
</evidence>
<sequence length="173" mass="20229">MRNIEPNNHIVCTLAFSLFHDNRINTQYRKLFIPSLNFVDINTVYRWFLAGVYCLYCYKSNTILISANGEDKHTYHLAEALRVTAAEVGKNWTTLYRKLPFNPPRDKSNLDYDIEAIDWTRSTNTEYKDLAYKGLEKWRKLSNKASTNALIRTLNSMKKQSIAQQLQRTVIIT</sequence>
<proteinExistence type="predicted"/>
<dbReference type="EMBL" id="CAJPWZ010002388">
    <property type="protein sequence ID" value="CAG2237433.1"/>
    <property type="molecule type" value="Genomic_DNA"/>
</dbReference>
<evidence type="ECO:0000313" key="2">
    <source>
        <dbReference type="EMBL" id="CAG2237433.1"/>
    </source>
</evidence>
<name>A0A8S3U5P4_MYTED</name>
<gene>
    <name evidence="2" type="ORF">MEDL_49874</name>
</gene>
<dbReference type="SUPFAM" id="SSF47986">
    <property type="entry name" value="DEATH domain"/>
    <property type="match status" value="1"/>
</dbReference>
<reference evidence="2" key="1">
    <citation type="submission" date="2021-03" db="EMBL/GenBank/DDBJ databases">
        <authorList>
            <person name="Bekaert M."/>
        </authorList>
    </citation>
    <scope>NUCLEOTIDE SEQUENCE</scope>
</reference>
<protein>
    <recommendedName>
        <fullName evidence="1">Death domain-containing protein</fullName>
    </recommendedName>
</protein>
<feature type="domain" description="Death" evidence="1">
    <location>
        <begin position="77"/>
        <end position="170"/>
    </location>
</feature>
<dbReference type="Gene3D" id="1.10.533.10">
    <property type="entry name" value="Death Domain, Fas"/>
    <property type="match status" value="1"/>
</dbReference>